<dbReference type="GO" id="GO:0016020">
    <property type="term" value="C:membrane"/>
    <property type="evidence" value="ECO:0007669"/>
    <property type="project" value="TreeGrafter"/>
</dbReference>
<feature type="transmembrane region" description="Helical" evidence="2">
    <location>
        <begin position="391"/>
        <end position="412"/>
    </location>
</feature>
<evidence type="ECO:0000313" key="5">
    <source>
        <dbReference type="Proteomes" id="UP000253472"/>
    </source>
</evidence>
<evidence type="ECO:0000256" key="1">
    <source>
        <dbReference type="SAM" id="MobiDB-lite"/>
    </source>
</evidence>
<keyword evidence="2" id="KW-0472">Membrane</keyword>
<dbReference type="InterPro" id="IPR022703">
    <property type="entry name" value="DUF3533"/>
</dbReference>
<feature type="region of interest" description="Disordered" evidence="1">
    <location>
        <begin position="1"/>
        <end position="80"/>
    </location>
</feature>
<reference evidence="4 5" key="1">
    <citation type="submission" date="2018-06" db="EMBL/GenBank/DDBJ databases">
        <title>Whole genome sequencing of Candida tropicalis (genome annotated by CSBL at Korea University).</title>
        <authorList>
            <person name="Ahn J."/>
        </authorList>
    </citation>
    <scope>NUCLEOTIDE SEQUENCE [LARGE SCALE GENOMIC DNA]</scope>
    <source>
        <strain evidence="4 5">ATCC 20962</strain>
    </source>
</reference>
<dbReference type="AlphaFoldDB" id="A0A367YKT9"/>
<evidence type="ECO:0000313" key="4">
    <source>
        <dbReference type="EMBL" id="RCK66438.1"/>
    </source>
</evidence>
<proteinExistence type="predicted"/>
<feature type="transmembrane region" description="Helical" evidence="2">
    <location>
        <begin position="462"/>
        <end position="482"/>
    </location>
</feature>
<dbReference type="Proteomes" id="UP000253472">
    <property type="component" value="Unassembled WGS sequence"/>
</dbReference>
<accession>A0A367YKT9</accession>
<dbReference type="STRING" id="5486.A0A367YKT9"/>
<feature type="transmembrane region" description="Helical" evidence="2">
    <location>
        <begin position="130"/>
        <end position="149"/>
    </location>
</feature>
<keyword evidence="2" id="KW-1133">Transmembrane helix</keyword>
<sequence>MPYHADEEIDPISPGKPEQDSSTVTEKQPPSHNNDKKDDQPLASEDNGQHGEEDDEEDNEEDNDDDDSVAETNELMDYGGMTGDIVDRIETQEYETAQRKKELKERHIEEKKLTPKERVNEYYKAAPKFIFAYVKVFCIYVGFLSLYWGSMYRRDTRFKNIKYAVINQDTEFEFNGVTIQPYLGNAMENMVLDNSTVRKFGDFVYPNMTAFIELAQNHNNTLFEEMEHKIHHQKYWGGIYIAPNSTQRIYESFYNANATFMTSGAINESVTVVYETGRHFGGVVQYTFRNLDFVGQTWVKEYVYQQIYLPIIQLLNATQKRALLANNETAAIFSTFPVFSFKDNAPSPAPEMIAVAQIELIYCLLISFYSFTFSAETYGYMRKKLVYRNYLFFKFLISQLHYFLLGLVYALMVKAFQIPTSVTFGKLGFLVLWMFVSLFIAAEGAANEVAVLIIFAYDKKVLIAPWMVFNIVSNVAVAFGPLDLMPGFFRYGYAWPMYNAYELIRVVFFNTWKGHMGRNIGVLWIWVVVGNILLVFISNWASKRAKRIAREERRKRREEEKRLDKEAGL</sequence>
<protein>
    <submittedName>
        <fullName evidence="4">Nitrosoguanidine resistance protein SNG1</fullName>
    </submittedName>
</protein>
<feature type="transmembrane region" description="Helical" evidence="2">
    <location>
        <begin position="352"/>
        <end position="371"/>
    </location>
</feature>
<name>A0A367YKT9_9ASCO</name>
<dbReference type="OrthoDB" id="2140105at2759"/>
<feature type="compositionally biased region" description="Acidic residues" evidence="1">
    <location>
        <begin position="52"/>
        <end position="69"/>
    </location>
</feature>
<comment type="caution">
    <text evidence="4">The sequence shown here is derived from an EMBL/GenBank/DDBJ whole genome shotgun (WGS) entry which is preliminary data.</text>
</comment>
<organism evidence="4 5">
    <name type="scientific">Candida viswanathii</name>
    <dbReference type="NCBI Taxonomy" id="5486"/>
    <lineage>
        <taxon>Eukaryota</taxon>
        <taxon>Fungi</taxon>
        <taxon>Dikarya</taxon>
        <taxon>Ascomycota</taxon>
        <taxon>Saccharomycotina</taxon>
        <taxon>Pichiomycetes</taxon>
        <taxon>Debaryomycetaceae</taxon>
        <taxon>Candida/Lodderomyces clade</taxon>
        <taxon>Candida</taxon>
    </lineage>
</organism>
<keyword evidence="5" id="KW-1185">Reference proteome</keyword>
<feature type="transmembrane region" description="Helical" evidence="2">
    <location>
        <begin position="322"/>
        <end position="340"/>
    </location>
</feature>
<gene>
    <name evidence="4" type="primary">SNG1_8</name>
    <name evidence="4" type="ORF">Cantr_02108</name>
</gene>
<dbReference type="EMBL" id="QLNQ01000015">
    <property type="protein sequence ID" value="RCK66438.1"/>
    <property type="molecule type" value="Genomic_DNA"/>
</dbReference>
<dbReference type="PANTHER" id="PTHR34814">
    <property type="entry name" value="NITROSOGUANIDINE RESISTANCE PROTEIN SNG1"/>
    <property type="match status" value="1"/>
</dbReference>
<keyword evidence="2" id="KW-0812">Transmembrane</keyword>
<feature type="domain" description="DUF3533" evidence="3">
    <location>
        <begin position="133"/>
        <end position="531"/>
    </location>
</feature>
<feature type="transmembrane region" description="Helical" evidence="2">
    <location>
        <begin position="523"/>
        <end position="541"/>
    </location>
</feature>
<feature type="compositionally biased region" description="Polar residues" evidence="1">
    <location>
        <begin position="20"/>
        <end position="32"/>
    </location>
</feature>
<feature type="transmembrane region" description="Helical" evidence="2">
    <location>
        <begin position="432"/>
        <end position="455"/>
    </location>
</feature>
<evidence type="ECO:0000259" key="3">
    <source>
        <dbReference type="Pfam" id="PF12051"/>
    </source>
</evidence>
<evidence type="ECO:0000256" key="2">
    <source>
        <dbReference type="SAM" id="Phobius"/>
    </source>
</evidence>
<dbReference type="Pfam" id="PF12051">
    <property type="entry name" value="DUF3533"/>
    <property type="match status" value="1"/>
</dbReference>
<dbReference type="InterPro" id="IPR053001">
    <property type="entry name" value="MNNG_permease-like"/>
</dbReference>
<dbReference type="PANTHER" id="PTHR34814:SF1">
    <property type="entry name" value="NITROSOGUANIDINE RESISTANCE PROTEIN SNG1"/>
    <property type="match status" value="1"/>
</dbReference>